<dbReference type="Proteomes" id="UP000030321">
    <property type="component" value="Unassembled WGS sequence"/>
</dbReference>
<proteinExistence type="predicted"/>
<dbReference type="EMBL" id="BBPA01000018">
    <property type="protein sequence ID" value="GAL92048.1"/>
    <property type="molecule type" value="Genomic_DNA"/>
</dbReference>
<comment type="caution">
    <text evidence="1">The sequence shown here is derived from an EMBL/GenBank/DDBJ whole genome shotgun (WGS) entry which is preliminary data.</text>
</comment>
<sequence length="43" mass="4867">MSLDKARPLKKRTCFHSCSDNNVTIARLSIESTWILLGFVSQV</sequence>
<dbReference type="AlphaFoldDB" id="A0A0A1VRH9"/>
<organism evidence="1 2">
    <name type="scientific">Microcystis aeruginosa NIES-44</name>
    <dbReference type="NCBI Taxonomy" id="449439"/>
    <lineage>
        <taxon>Bacteria</taxon>
        <taxon>Bacillati</taxon>
        <taxon>Cyanobacteriota</taxon>
        <taxon>Cyanophyceae</taxon>
        <taxon>Oscillatoriophycideae</taxon>
        <taxon>Chroococcales</taxon>
        <taxon>Microcystaceae</taxon>
        <taxon>Microcystis</taxon>
    </lineage>
</organism>
<reference evidence="2" key="1">
    <citation type="journal article" date="2015" name="Genome">
        <title>Whole Genome Sequence of the Non-Microcystin-Producing Microcystis aeruginosa Strain NIES-44.</title>
        <authorList>
            <person name="Okano K."/>
            <person name="Miyata N."/>
            <person name="Ozaki Y."/>
        </authorList>
    </citation>
    <scope>NUCLEOTIDE SEQUENCE [LARGE SCALE GENOMIC DNA]</scope>
    <source>
        <strain evidence="2">NIES-44</strain>
    </source>
</reference>
<evidence type="ECO:0000313" key="2">
    <source>
        <dbReference type="Proteomes" id="UP000030321"/>
    </source>
</evidence>
<name>A0A0A1VRH9_MICAE</name>
<protein>
    <submittedName>
        <fullName evidence="1">Uncharacterized protein</fullName>
    </submittedName>
</protein>
<evidence type="ECO:0000313" key="1">
    <source>
        <dbReference type="EMBL" id="GAL92048.1"/>
    </source>
</evidence>
<gene>
    <name evidence="1" type="ORF">N44_00336</name>
</gene>
<accession>A0A0A1VRH9</accession>